<name>A0A9K3PUD3_9STRA</name>
<reference evidence="3" key="1">
    <citation type="journal article" date="2021" name="Sci. Rep.">
        <title>Diploid genomic architecture of Nitzschia inconspicua, an elite biomass production diatom.</title>
        <authorList>
            <person name="Oliver A."/>
            <person name="Podell S."/>
            <person name="Pinowska A."/>
            <person name="Traller J.C."/>
            <person name="Smith S.R."/>
            <person name="McClure R."/>
            <person name="Beliaev A."/>
            <person name="Bohutskyi P."/>
            <person name="Hill E.A."/>
            <person name="Rabines A."/>
            <person name="Zheng H."/>
            <person name="Allen L.Z."/>
            <person name="Kuo A."/>
            <person name="Grigoriev I.V."/>
            <person name="Allen A.E."/>
            <person name="Hazlebeck D."/>
            <person name="Allen E.E."/>
        </authorList>
    </citation>
    <scope>NUCLEOTIDE SEQUENCE</scope>
    <source>
        <strain evidence="3">Hildebrandi</strain>
    </source>
</reference>
<feature type="region of interest" description="Disordered" evidence="1">
    <location>
        <begin position="522"/>
        <end position="557"/>
    </location>
</feature>
<feature type="compositionally biased region" description="Basic and acidic residues" evidence="1">
    <location>
        <begin position="247"/>
        <end position="256"/>
    </location>
</feature>
<protein>
    <submittedName>
        <fullName evidence="3">Microfibril-associated/pre-mRNA processing</fullName>
    </submittedName>
</protein>
<dbReference type="InterPro" id="IPR033194">
    <property type="entry name" value="MFAP1"/>
</dbReference>
<feature type="compositionally biased region" description="Polar residues" evidence="1">
    <location>
        <begin position="25"/>
        <end position="37"/>
    </location>
</feature>
<accession>A0A9K3PUD3</accession>
<feature type="domain" description="Micro-fibrillar-associated protein 1 C-terminal" evidence="2">
    <location>
        <begin position="307"/>
        <end position="537"/>
    </location>
</feature>
<feature type="compositionally biased region" description="Basic and acidic residues" evidence="1">
    <location>
        <begin position="198"/>
        <end position="207"/>
    </location>
</feature>
<comment type="caution">
    <text evidence="3">The sequence shown here is derived from an EMBL/GenBank/DDBJ whole genome shotgun (WGS) entry which is preliminary data.</text>
</comment>
<feature type="compositionally biased region" description="Basic and acidic residues" evidence="1">
    <location>
        <begin position="90"/>
        <end position="108"/>
    </location>
</feature>
<feature type="region of interest" description="Disordered" evidence="1">
    <location>
        <begin position="16"/>
        <end position="395"/>
    </location>
</feature>
<evidence type="ECO:0000313" key="4">
    <source>
        <dbReference type="Proteomes" id="UP000693970"/>
    </source>
</evidence>
<evidence type="ECO:0000256" key="1">
    <source>
        <dbReference type="SAM" id="MobiDB-lite"/>
    </source>
</evidence>
<evidence type="ECO:0000259" key="2">
    <source>
        <dbReference type="Pfam" id="PF06991"/>
    </source>
</evidence>
<keyword evidence="4" id="KW-1185">Reference proteome</keyword>
<reference evidence="3" key="2">
    <citation type="submission" date="2021-04" db="EMBL/GenBank/DDBJ databases">
        <authorList>
            <person name="Podell S."/>
        </authorList>
    </citation>
    <scope>NUCLEOTIDE SEQUENCE</scope>
    <source>
        <strain evidence="3">Hildebrandi</strain>
    </source>
</reference>
<dbReference type="PANTHER" id="PTHR15327">
    <property type="entry name" value="MICROFIBRIL-ASSOCIATED PROTEIN"/>
    <property type="match status" value="1"/>
</dbReference>
<feature type="compositionally biased region" description="Acidic residues" evidence="1">
    <location>
        <begin position="208"/>
        <end position="217"/>
    </location>
</feature>
<feature type="region of interest" description="Disordered" evidence="1">
    <location>
        <begin position="443"/>
        <end position="465"/>
    </location>
</feature>
<gene>
    <name evidence="3" type="ORF">IV203_035186</name>
</gene>
<feature type="compositionally biased region" description="Basic and acidic residues" evidence="1">
    <location>
        <begin position="148"/>
        <end position="157"/>
    </location>
</feature>
<evidence type="ECO:0000313" key="3">
    <source>
        <dbReference type="EMBL" id="KAG7360087.1"/>
    </source>
</evidence>
<proteinExistence type="predicted"/>
<dbReference type="OrthoDB" id="1111734at2759"/>
<feature type="compositionally biased region" description="Low complexity" evidence="1">
    <location>
        <begin position="283"/>
        <end position="304"/>
    </location>
</feature>
<dbReference type="EMBL" id="JAGRRH010000013">
    <property type="protein sequence ID" value="KAG7360087.1"/>
    <property type="molecule type" value="Genomic_DNA"/>
</dbReference>
<feature type="compositionally biased region" description="Basic and acidic residues" evidence="1">
    <location>
        <begin position="331"/>
        <end position="350"/>
    </location>
</feature>
<dbReference type="InterPro" id="IPR009730">
    <property type="entry name" value="MFAP1_C"/>
</dbReference>
<dbReference type="AlphaFoldDB" id="A0A9K3PUD3"/>
<dbReference type="Pfam" id="PF06991">
    <property type="entry name" value="MFAP1"/>
    <property type="match status" value="1"/>
</dbReference>
<sequence>MAKSFGRDEFNALIGGNEEMAAFRPSTSVPKHQQSTKRNPKEEVDFSKLSAAETAALLSEKRSAHHQHSAVNNPSRYRAKSSKKRLAHHSLLEEELSKRQQQSEREEALMETNLQQEIEQEGESNDDDDEQDFVKKRLPAQPAVVIRRRQDGKDSKINRSRHRAYDSSSSSSVDDSDSPSSKRKQRRRDNSEEDDDDVQRRLKRADDSDSSSCDDENDDRRRRVLATRRAQSEPTIVTLKNAAEMSSKPRLEKKNQPEITQLHPKPTQSTEVIQRKPKPTNQSSPSSSSSSGSDDASDSSSGESDSSDEEEPVMPQIKFIPKHKRNLMISEETKWEEEERKLEIEKEQEKRRKMQSRALVAKQLAEVDNSRGEEDDDDEIGGATNPMPNDDDDIDNKSQRYAWELRELGRLLRAMEESTKKQLEEEEYQRRKNMTDAECLEEDKKIGRFQAPGVNRQNRDQEDRSKHLQRFYHRGAFYMDESEWGEGDVREKAAEYAMAATGEDKIDKSKLPKVMQVKGFGRARQNQKYKGLASEDTTDKSTRFLPIVHGSKEKKQT</sequence>
<feature type="compositionally biased region" description="Basic residues" evidence="1">
    <location>
        <begin position="77"/>
        <end position="88"/>
    </location>
</feature>
<organism evidence="3 4">
    <name type="scientific">Nitzschia inconspicua</name>
    <dbReference type="NCBI Taxonomy" id="303405"/>
    <lineage>
        <taxon>Eukaryota</taxon>
        <taxon>Sar</taxon>
        <taxon>Stramenopiles</taxon>
        <taxon>Ochrophyta</taxon>
        <taxon>Bacillariophyta</taxon>
        <taxon>Bacillariophyceae</taxon>
        <taxon>Bacillariophycidae</taxon>
        <taxon>Bacillariales</taxon>
        <taxon>Bacillariaceae</taxon>
        <taxon>Nitzschia</taxon>
    </lineage>
</organism>
<feature type="compositionally biased region" description="Acidic residues" evidence="1">
    <location>
        <begin position="118"/>
        <end position="131"/>
    </location>
</feature>
<feature type="compositionally biased region" description="Low complexity" evidence="1">
    <location>
        <begin position="47"/>
        <end position="58"/>
    </location>
</feature>
<dbReference type="Proteomes" id="UP000693970">
    <property type="component" value="Unassembled WGS sequence"/>
</dbReference>